<comment type="caution">
    <text evidence="2">The sequence shown here is derived from an EMBL/GenBank/DDBJ whole genome shotgun (WGS) entry which is preliminary data.</text>
</comment>
<dbReference type="Proteomes" id="UP000235363">
    <property type="component" value="Unassembled WGS sequence"/>
</dbReference>
<evidence type="ECO:0000256" key="1">
    <source>
        <dbReference type="SAM" id="MobiDB-lite"/>
    </source>
</evidence>
<dbReference type="STRING" id="1725.WU86_04565"/>
<protein>
    <submittedName>
        <fullName evidence="2">Uncharacterized protein</fullName>
    </submittedName>
</protein>
<gene>
    <name evidence="2" type="ORF">CJ204_05315</name>
</gene>
<name>A0A2N6SZU2_9CORY</name>
<accession>A0A2N6SZU2</accession>
<proteinExistence type="predicted"/>
<sequence length="228" mass="24319">MLAGMSEEHADSADTISVNVIDIVIFAERWRADLLLGRLALAIGAHLGAVDAGFDVAEVEEGGDEDHWHLIDQWKELNRGGTPPADKARYKITAWFTGDPKGRFDDDADMADEDEKLAIILDALDGLAQAGTGEADLDYDGVNPDHVPFGDSRWTADIPRATVAKHADNDPDVAAAVGRLRGLVAAVRGPAPEVTSVQVRSRAAFEAAREEWRRSQGAGGATGPDDLG</sequence>
<evidence type="ECO:0000313" key="2">
    <source>
        <dbReference type="EMBL" id="PMC62565.1"/>
    </source>
</evidence>
<feature type="region of interest" description="Disordered" evidence="1">
    <location>
        <begin position="208"/>
        <end position="228"/>
    </location>
</feature>
<dbReference type="AlphaFoldDB" id="A0A2N6SZU2"/>
<evidence type="ECO:0000313" key="3">
    <source>
        <dbReference type="Proteomes" id="UP000235363"/>
    </source>
</evidence>
<reference evidence="2 3" key="1">
    <citation type="submission" date="2017-09" db="EMBL/GenBank/DDBJ databases">
        <title>Bacterial strain isolated from the female urinary microbiota.</title>
        <authorList>
            <person name="Thomas-White K."/>
            <person name="Kumar N."/>
            <person name="Forster S."/>
            <person name="Putonti C."/>
            <person name="Lawley T."/>
            <person name="Wolfe A.J."/>
        </authorList>
    </citation>
    <scope>NUCLEOTIDE SEQUENCE [LARGE SCALE GENOMIC DNA]</scope>
    <source>
        <strain evidence="2 3">UMB0908</strain>
    </source>
</reference>
<dbReference type="EMBL" id="PNHF01000009">
    <property type="protein sequence ID" value="PMC62565.1"/>
    <property type="molecule type" value="Genomic_DNA"/>
</dbReference>
<organism evidence="2 3">
    <name type="scientific">Corynebacterium xerosis</name>
    <dbReference type="NCBI Taxonomy" id="1725"/>
    <lineage>
        <taxon>Bacteria</taxon>
        <taxon>Bacillati</taxon>
        <taxon>Actinomycetota</taxon>
        <taxon>Actinomycetes</taxon>
        <taxon>Mycobacteriales</taxon>
        <taxon>Corynebacteriaceae</taxon>
        <taxon>Corynebacterium</taxon>
    </lineage>
</organism>